<dbReference type="InterPro" id="IPR008271">
    <property type="entry name" value="Ser/Thr_kinase_AS"/>
</dbReference>
<dbReference type="Gene3D" id="1.10.510.10">
    <property type="entry name" value="Transferase(Phosphotransferase) domain 1"/>
    <property type="match status" value="1"/>
</dbReference>
<feature type="compositionally biased region" description="Polar residues" evidence="2">
    <location>
        <begin position="413"/>
        <end position="425"/>
    </location>
</feature>
<dbReference type="PANTHER" id="PTHR22967:SF102">
    <property type="entry name" value="PROTEIN KINASE DOMAIN-CONTAINING PROTEIN PPK38"/>
    <property type="match status" value="1"/>
</dbReference>
<dbReference type="InterPro" id="IPR011009">
    <property type="entry name" value="Kinase-like_dom_sf"/>
</dbReference>
<name>A0AAE9WHM8_9SCHI</name>
<dbReference type="PANTHER" id="PTHR22967">
    <property type="entry name" value="SERINE/THREONINE PROTEIN KINASE"/>
    <property type="match status" value="1"/>
</dbReference>
<organism evidence="4 5">
    <name type="scientific">Schizosaccharomyces osmophilus</name>
    <dbReference type="NCBI Taxonomy" id="2545709"/>
    <lineage>
        <taxon>Eukaryota</taxon>
        <taxon>Fungi</taxon>
        <taxon>Dikarya</taxon>
        <taxon>Ascomycota</taxon>
        <taxon>Taphrinomycotina</taxon>
        <taxon>Schizosaccharomycetes</taxon>
        <taxon>Schizosaccharomycetales</taxon>
        <taxon>Schizosaccharomycetaceae</taxon>
        <taxon>Schizosaccharomyces</taxon>
    </lineage>
</organism>
<dbReference type="GO" id="GO:0005737">
    <property type="term" value="C:cytoplasm"/>
    <property type="evidence" value="ECO:0007669"/>
    <property type="project" value="TreeGrafter"/>
</dbReference>
<feature type="compositionally biased region" description="Polar residues" evidence="2">
    <location>
        <begin position="541"/>
        <end position="559"/>
    </location>
</feature>
<protein>
    <submittedName>
        <fullName evidence="4">Ark1/Prk1 family protein kinase Ppk38</fullName>
    </submittedName>
</protein>
<dbReference type="SMART" id="SM00220">
    <property type="entry name" value="S_TKc"/>
    <property type="match status" value="1"/>
</dbReference>
<accession>A0AAE9WHM8</accession>
<evidence type="ECO:0000256" key="1">
    <source>
        <dbReference type="ARBA" id="ARBA00022741"/>
    </source>
</evidence>
<dbReference type="InterPro" id="IPR000719">
    <property type="entry name" value="Prot_kinase_dom"/>
</dbReference>
<dbReference type="PROSITE" id="PS50011">
    <property type="entry name" value="PROTEIN_KINASE_DOM"/>
    <property type="match status" value="1"/>
</dbReference>
<dbReference type="PROSITE" id="PS00108">
    <property type="entry name" value="PROTEIN_KINASE_ST"/>
    <property type="match status" value="1"/>
</dbReference>
<gene>
    <name evidence="4" type="primary">ppk38</name>
    <name evidence="4" type="ORF">SOMG_04118</name>
</gene>
<dbReference type="AlphaFoldDB" id="A0AAE9WHM8"/>
<keyword evidence="1" id="KW-0547">Nucleotide-binding</keyword>
<dbReference type="RefSeq" id="XP_056038921.1">
    <property type="nucleotide sequence ID" value="XM_056182905.1"/>
</dbReference>
<dbReference type="GO" id="GO:0004674">
    <property type="term" value="F:protein serine/threonine kinase activity"/>
    <property type="evidence" value="ECO:0007669"/>
    <property type="project" value="TreeGrafter"/>
</dbReference>
<sequence>MDASWDPSFLPKTPLPAGLLPSGYNFQVEKFDVTIVRYIAEGGFSHVYLVKVRAPGEATREAVLKRIFATDALALKAVYEEVNTMKLVSNHKRCVSYYGSEFFSAGKSRFESLVLLEYCSGGGLIDFMNSRLQIRLTESEILKIASHVTEAVASMHYLRPPLIHRDLKIENVLLAAPNFYKLCDFGSACHPIPSPKTPVEIQQVEYNVEKFTTWQYRCPEMLELRRGYGIDEKSDIWALGILFYKLCYYTTPFEQQGPLAILNVNYVFPPLPSYSSRLKRLISALLQPNPWQRPNIYQTLTEICHMQNVPVPIKDIYDGRNSSSCNPSGSEYLQIASNVENSRLHPSQSIGAIHTNLPRMSRQGVPAAAAIPMSSNSGLNPGKPPFPLTKPKQHGSLAAKVPPKPFPSALGRNVSSSPFDKNAQPSPAKAKTPELTSIKAANPPKATLDIADNVFSSTYRNPPGKEERDSDKSTFANAVMTQKSSESASSLPVLTAPRSESPPKVNSLISKWNNVARPQSLPNLENRRSVPQIPRKPGYLSGNSQSSMSSPFPQASISVNHLPEPKKPNKPSFESCPEKRKIDAHSIPPIESDEKVDSIGNVKEGDPPFVSITERMNQLLSGKEYQKASVEGYGKYTDRNTITK</sequence>
<keyword evidence="4" id="KW-0418">Kinase</keyword>
<feature type="compositionally biased region" description="Polar residues" evidence="2">
    <location>
        <begin position="480"/>
        <end position="492"/>
    </location>
</feature>
<dbReference type="Proteomes" id="UP001212411">
    <property type="component" value="Chromosome 3"/>
</dbReference>
<evidence type="ECO:0000256" key="2">
    <source>
        <dbReference type="SAM" id="MobiDB-lite"/>
    </source>
</evidence>
<dbReference type="GO" id="GO:0000147">
    <property type="term" value="P:actin cortical patch assembly"/>
    <property type="evidence" value="ECO:0007669"/>
    <property type="project" value="TreeGrafter"/>
</dbReference>
<keyword evidence="4" id="KW-0808">Transferase</keyword>
<evidence type="ECO:0000259" key="3">
    <source>
        <dbReference type="PROSITE" id="PS50011"/>
    </source>
</evidence>
<feature type="domain" description="Protein kinase" evidence="3">
    <location>
        <begin position="33"/>
        <end position="308"/>
    </location>
</feature>
<dbReference type="KEGG" id="som:SOMG_04118"/>
<evidence type="ECO:0000313" key="4">
    <source>
        <dbReference type="EMBL" id="WBW74678.1"/>
    </source>
</evidence>
<dbReference type="GeneID" id="80877594"/>
<reference evidence="4 5" key="1">
    <citation type="journal article" date="2023" name="G3 (Bethesda)">
        <title>A high-quality reference genome for the fission yeast Schizosaccharomyces osmophilus.</title>
        <authorList>
            <person name="Jia G.S."/>
            <person name="Zhang W.C."/>
            <person name="Liang Y."/>
            <person name="Liu X.H."/>
            <person name="Rhind N."/>
            <person name="Pidoux A."/>
            <person name="Brysch-Herzberg M."/>
            <person name="Du L.L."/>
        </authorList>
    </citation>
    <scope>NUCLEOTIDE SEQUENCE [LARGE SCALE GENOMIC DNA]</scope>
    <source>
        <strain evidence="4 5">CBS 15793</strain>
    </source>
</reference>
<dbReference type="Pfam" id="PF00069">
    <property type="entry name" value="Pkinase"/>
    <property type="match status" value="1"/>
</dbReference>
<evidence type="ECO:0000313" key="5">
    <source>
        <dbReference type="Proteomes" id="UP001212411"/>
    </source>
</evidence>
<feature type="region of interest" description="Disordered" evidence="2">
    <location>
        <begin position="480"/>
        <end position="507"/>
    </location>
</feature>
<proteinExistence type="predicted"/>
<dbReference type="SUPFAM" id="SSF56112">
    <property type="entry name" value="Protein kinase-like (PK-like)"/>
    <property type="match status" value="1"/>
</dbReference>
<keyword evidence="5" id="KW-1185">Reference proteome</keyword>
<dbReference type="GO" id="GO:0007015">
    <property type="term" value="P:actin filament organization"/>
    <property type="evidence" value="ECO:0007669"/>
    <property type="project" value="TreeGrafter"/>
</dbReference>
<dbReference type="EMBL" id="CP115613">
    <property type="protein sequence ID" value="WBW74678.1"/>
    <property type="molecule type" value="Genomic_DNA"/>
</dbReference>
<dbReference type="GO" id="GO:0005524">
    <property type="term" value="F:ATP binding"/>
    <property type="evidence" value="ECO:0007669"/>
    <property type="project" value="InterPro"/>
</dbReference>
<feature type="region of interest" description="Disordered" evidence="2">
    <location>
        <begin position="371"/>
        <end position="444"/>
    </location>
</feature>
<feature type="region of interest" description="Disordered" evidence="2">
    <location>
        <begin position="519"/>
        <end position="609"/>
    </location>
</feature>